<dbReference type="STRING" id="77044.A0A1W2TXN3"/>
<accession>A0A1W2TXN3</accession>
<dbReference type="OMA" id="MWRFACT"/>
<evidence type="ECO:0000256" key="1">
    <source>
        <dbReference type="SAM" id="MobiDB-lite"/>
    </source>
</evidence>
<name>A0A1W2TXN3_ROSNE</name>
<dbReference type="SUPFAM" id="SSF81383">
    <property type="entry name" value="F-box domain"/>
    <property type="match status" value="1"/>
</dbReference>
<keyword evidence="3" id="KW-1185">Reference proteome</keyword>
<feature type="region of interest" description="Disordered" evidence="1">
    <location>
        <begin position="1"/>
        <end position="30"/>
    </location>
</feature>
<sequence length="628" mass="70536">MDHPWRHPSGHISGATPSLHPDATRSTDEAHQTHFELAAVGSGSALYSNTGPIGHQEHPRNHTWDYYSVREQNTDRRCLPLSSSVATELAEPQVGLRKRKSPAVDNSMQNKKARVGEGTGGHSQFSGSQRLPAGVWRLIFTFLPPKMLGRLLSVSKGFNSFLCSSSKYSRDAPSSSTTDPLSIMRPEMIWQLSRRRFWPTMPTPFRDHTELEMWQLACQSGCHFHDRKCQRTPSPLYGSLNLEDKHSSGQLIWPFSLRSCVPCLVEMTTKEVDLMLSPSTPLCLLTALPFILIGDDMRIIPSTILQTVQAAMKLSVTKYFLSSHVEAIREEFTAIKAMGKATAEEWLKGLEGRGKVYRTDSQRWEKFEISGGLVRMQQRLSSDYTVDHGKMYASTKPSKDSVAASTVKSLSSGNPSPLQSATVASKSCLVYSQGENSSAQSILEHKIHPQANISRSKTREEAEDLKAVRRAEIERRAANLEPPLPAHILALIPTFQAAIQITLPLDDTAWNLLKPRLIAQRKDVDQQLKPKQETPPHFQTAFQQSLDLQSTRISTLKSKQHVDKTWDDVQVPLRERISILADRIIRDGWGGGRKVNRESSPRFAGDVLMYVRKQFYVEIQDSEDTKYI</sequence>
<reference evidence="2" key="1">
    <citation type="submission" date="2016-03" db="EMBL/GenBank/DDBJ databases">
        <title>Draft genome sequence of Rosellinia necatrix.</title>
        <authorList>
            <person name="Kanematsu S."/>
        </authorList>
    </citation>
    <scope>NUCLEOTIDE SEQUENCE [LARGE SCALE GENOMIC DNA]</scope>
    <source>
        <strain evidence="2">W97</strain>
    </source>
</reference>
<protein>
    <submittedName>
        <fullName evidence="2">Putative f-box domain-containing protein</fullName>
    </submittedName>
</protein>
<dbReference type="EMBL" id="DF977490">
    <property type="protein sequence ID" value="GAP93487.2"/>
    <property type="molecule type" value="Genomic_DNA"/>
</dbReference>
<dbReference type="OrthoDB" id="2322499at2759"/>
<dbReference type="InterPro" id="IPR036047">
    <property type="entry name" value="F-box-like_dom_sf"/>
</dbReference>
<evidence type="ECO:0000313" key="2">
    <source>
        <dbReference type="EMBL" id="GAP93487.2"/>
    </source>
</evidence>
<gene>
    <name evidence="2" type="ORF">SAMD00023353_4500960</name>
</gene>
<dbReference type="AlphaFoldDB" id="A0A1W2TXN3"/>
<dbReference type="CDD" id="cd09917">
    <property type="entry name" value="F-box_SF"/>
    <property type="match status" value="1"/>
</dbReference>
<dbReference type="Proteomes" id="UP000054516">
    <property type="component" value="Unassembled WGS sequence"/>
</dbReference>
<organism evidence="2">
    <name type="scientific">Rosellinia necatrix</name>
    <name type="common">White root-rot fungus</name>
    <dbReference type="NCBI Taxonomy" id="77044"/>
    <lineage>
        <taxon>Eukaryota</taxon>
        <taxon>Fungi</taxon>
        <taxon>Dikarya</taxon>
        <taxon>Ascomycota</taxon>
        <taxon>Pezizomycotina</taxon>
        <taxon>Sordariomycetes</taxon>
        <taxon>Xylariomycetidae</taxon>
        <taxon>Xylariales</taxon>
        <taxon>Xylariaceae</taxon>
        <taxon>Rosellinia</taxon>
    </lineage>
</organism>
<feature type="region of interest" description="Disordered" evidence="1">
    <location>
        <begin position="90"/>
        <end position="126"/>
    </location>
</feature>
<proteinExistence type="predicted"/>
<evidence type="ECO:0000313" key="3">
    <source>
        <dbReference type="Proteomes" id="UP000054516"/>
    </source>
</evidence>